<evidence type="ECO:0000313" key="3">
    <source>
        <dbReference type="EMBL" id="MDG9786371.1"/>
    </source>
</evidence>
<evidence type="ECO:0000256" key="1">
    <source>
        <dbReference type="SAM" id="MobiDB-lite"/>
    </source>
</evidence>
<evidence type="ECO:0000313" key="14">
    <source>
        <dbReference type="EMBL" id="WMG17907.1"/>
    </source>
</evidence>
<dbReference type="EMBL" id="JAOCCL010000013">
    <property type="protein sequence ID" value="MDH0826219.1"/>
    <property type="molecule type" value="Genomic_DNA"/>
</dbReference>
<evidence type="ECO:0000313" key="11">
    <source>
        <dbReference type="EMBL" id="RSE21961.1"/>
    </source>
</evidence>
<evidence type="ECO:0000313" key="10">
    <source>
        <dbReference type="EMBL" id="QPS05354.1"/>
    </source>
</evidence>
<dbReference type="Proteomes" id="UP000595107">
    <property type="component" value="Chromosome"/>
</dbReference>
<dbReference type="EMBL" id="CP121776">
    <property type="protein sequence ID" value="WMG17907.1"/>
    <property type="molecule type" value="Genomic_DNA"/>
</dbReference>
<proteinExistence type="predicted"/>
<dbReference type="Proteomes" id="UP000254227">
    <property type="component" value="Unassembled WGS sequence"/>
</dbReference>
<dbReference type="EMBL" id="JAOCLH010000013">
    <property type="protein sequence ID" value="MDH2172501.1"/>
    <property type="molecule type" value="Genomic_DNA"/>
</dbReference>
<reference evidence="12 15" key="1">
    <citation type="submission" date="2017-02" db="EMBL/GenBank/DDBJ databases">
        <authorList>
            <person name="Peterson S.W."/>
        </authorList>
    </citation>
    <scope>NUCLEOTIDE SEQUENCE [LARGE SCALE GENOMIC DNA]</scope>
    <source>
        <strain evidence="12">C6</strain>
    </source>
</reference>
<dbReference type="Proteomes" id="UP001244586">
    <property type="component" value="Chromosome"/>
</dbReference>
<dbReference type="Proteomes" id="UP001161567">
    <property type="component" value="Unassembled WGS sequence"/>
</dbReference>
<keyword evidence="2" id="KW-0732">Signal</keyword>
<dbReference type="Proteomes" id="UP001157887">
    <property type="component" value="Unassembled WGS sequence"/>
</dbReference>
<protein>
    <recommendedName>
        <fullName evidence="21">Lipoprotein</fullName>
    </recommendedName>
</protein>
<dbReference type="GeneID" id="56340407"/>
<sequence>MNLKMTLAALLLAPLALTACKKNEAPEQTAAASETAAVEEAVTAEQQAAIDAIDQPELDEKNKDIPAEVANAPADAATADPAVEASAATAH</sequence>
<evidence type="ECO:0000256" key="2">
    <source>
        <dbReference type="SAM" id="SignalP"/>
    </source>
</evidence>
<evidence type="ECO:0000313" key="19">
    <source>
        <dbReference type="Proteomes" id="UP000595107"/>
    </source>
</evidence>
<feature type="signal peptide" evidence="2">
    <location>
        <begin position="1"/>
        <end position="18"/>
    </location>
</feature>
<organism evidence="9 16">
    <name type="scientific">Acinetobacter johnsonii</name>
    <dbReference type="NCBI Taxonomy" id="40214"/>
    <lineage>
        <taxon>Bacteria</taxon>
        <taxon>Pseudomonadati</taxon>
        <taxon>Pseudomonadota</taxon>
        <taxon>Gammaproteobacteria</taxon>
        <taxon>Moraxellales</taxon>
        <taxon>Moraxellaceae</taxon>
        <taxon>Acinetobacter</taxon>
    </lineage>
</organism>
<name>A0A0W8GZS9_ACIJO</name>
<evidence type="ECO:0000313" key="15">
    <source>
        <dbReference type="Proteomes" id="UP000196240"/>
    </source>
</evidence>
<evidence type="ECO:0000313" key="6">
    <source>
        <dbReference type="EMBL" id="MDH0969277.1"/>
    </source>
</evidence>
<evidence type="ECO:0000313" key="13">
    <source>
        <dbReference type="EMBL" id="SUT93575.1"/>
    </source>
</evidence>
<evidence type="ECO:0000313" key="18">
    <source>
        <dbReference type="Proteomes" id="UP000277537"/>
    </source>
</evidence>
<feature type="compositionally biased region" description="Low complexity" evidence="1">
    <location>
        <begin position="67"/>
        <end position="91"/>
    </location>
</feature>
<dbReference type="AlphaFoldDB" id="A0A0W8GZS9"/>
<evidence type="ECO:0000313" key="4">
    <source>
        <dbReference type="EMBL" id="MDH0655804.1"/>
    </source>
</evidence>
<dbReference type="Proteomes" id="UP001162261">
    <property type="component" value="Unassembled WGS sequence"/>
</dbReference>
<dbReference type="EMBL" id="JAOCDR010000009">
    <property type="protein sequence ID" value="MDH0655804.1"/>
    <property type="molecule type" value="Genomic_DNA"/>
</dbReference>
<reference evidence="9 16" key="2">
    <citation type="submission" date="2017-11" db="EMBL/GenBank/DDBJ databases">
        <title>Infants hospitalized years apart are colonized by the same room-sourced microbial strains.</title>
        <authorList>
            <person name="Brooks B."/>
            <person name="Olm M.R."/>
            <person name="Firek B.A."/>
            <person name="Baker R."/>
            <person name="Thomas B.C."/>
            <person name="Morowitz M.J."/>
            <person name="Banfield J.F."/>
        </authorList>
    </citation>
    <scope>NUCLEOTIDE SEQUENCE [LARGE SCALE GENOMIC DNA]</scope>
    <source>
        <strain evidence="9">S2_003_000_R3_20</strain>
    </source>
</reference>
<reference evidence="14 20" key="7">
    <citation type="submission" date="2023-04" db="EMBL/GenBank/DDBJ databases">
        <title>Acinetobacter johnsonii isolate AYTCM encoding NDM-1, OXA-58 and PER-1.</title>
        <authorList>
            <person name="Tian C."/>
            <person name="Wang S."/>
            <person name="Fan X."/>
            <person name="Xia D."/>
        </authorList>
    </citation>
    <scope>NUCLEOTIDE SEQUENCE [LARGE SCALE GENOMIC DNA]</scope>
    <source>
        <strain evidence="14 20">AYTCM</strain>
    </source>
</reference>
<dbReference type="EMBL" id="JAOCIL010000001">
    <property type="protein sequence ID" value="MDH1438295.1"/>
    <property type="molecule type" value="Genomic_DNA"/>
</dbReference>
<reference evidence="11 18" key="4">
    <citation type="submission" date="2018-10" db="EMBL/GenBank/DDBJ databases">
        <title>Transmission dynamics of multidrug resistant bacteria on intensive care unit surfaces.</title>
        <authorList>
            <person name="D'Souza A.W."/>
            <person name="Potter R.F."/>
            <person name="Wallace M."/>
            <person name="Shupe A."/>
            <person name="Patel S."/>
            <person name="Sun S."/>
            <person name="Gul D."/>
            <person name="Kwon J.H."/>
            <person name="Andleeb S."/>
            <person name="Burnham C.-A.D."/>
            <person name="Dantas G."/>
        </authorList>
    </citation>
    <scope>NUCLEOTIDE SEQUENCE [LARGE SCALE GENOMIC DNA]</scope>
    <source>
        <strain evidence="11 18">AJ_385</strain>
    </source>
</reference>
<evidence type="ECO:0000313" key="20">
    <source>
        <dbReference type="Proteomes" id="UP001244586"/>
    </source>
</evidence>
<dbReference type="Proteomes" id="UP000277537">
    <property type="component" value="Unassembled WGS sequence"/>
</dbReference>
<evidence type="ECO:0008006" key="21">
    <source>
        <dbReference type="Google" id="ProtNLM"/>
    </source>
</evidence>
<gene>
    <name evidence="12" type="ORF">ACNJC6_02515</name>
    <name evidence="9" type="ORF">DI542_06130</name>
    <name evidence="11" type="ORF">EGT73_11610</name>
    <name evidence="10" type="ORF">I6G67_07920</name>
    <name evidence="6" type="ORF">N5C10_08395</name>
    <name evidence="5" type="ORF">N5C97_06860</name>
    <name evidence="4" type="ORF">N5D11_06705</name>
    <name evidence="7" type="ORF">N5I27_07825</name>
    <name evidence="8" type="ORF">N5J46_08695</name>
    <name evidence="3" type="ORF">N7566_05095</name>
    <name evidence="13" type="ORF">NCTC10308_01163</name>
    <name evidence="14" type="ORF">QBJ73_16330</name>
</gene>
<dbReference type="EMBL" id="FUUY01000008">
    <property type="protein sequence ID" value="SJX22862.1"/>
    <property type="molecule type" value="Genomic_DNA"/>
</dbReference>
<dbReference type="RefSeq" id="WP_004696954.1">
    <property type="nucleotide sequence ID" value="NZ_BBTB01000026.1"/>
</dbReference>
<evidence type="ECO:0000313" key="7">
    <source>
        <dbReference type="EMBL" id="MDH1438295.1"/>
    </source>
</evidence>
<dbReference type="Proteomes" id="UP001159915">
    <property type="component" value="Unassembled WGS sequence"/>
</dbReference>
<dbReference type="Proteomes" id="UP000249282">
    <property type="component" value="Unassembled WGS sequence"/>
</dbReference>
<evidence type="ECO:0000313" key="17">
    <source>
        <dbReference type="Proteomes" id="UP000254227"/>
    </source>
</evidence>
<dbReference type="Proteomes" id="UP000196240">
    <property type="component" value="Unassembled WGS sequence"/>
</dbReference>
<keyword evidence="20" id="KW-1185">Reference proteome</keyword>
<dbReference type="Proteomes" id="UP001160116">
    <property type="component" value="Unassembled WGS sequence"/>
</dbReference>
<evidence type="ECO:0000313" key="16">
    <source>
        <dbReference type="Proteomes" id="UP000249282"/>
    </source>
</evidence>
<evidence type="ECO:0000313" key="9">
    <source>
        <dbReference type="EMBL" id="PZQ91399.1"/>
    </source>
</evidence>
<dbReference type="EMBL" id="JAOECG010000004">
    <property type="protein sequence ID" value="MDG9786371.1"/>
    <property type="molecule type" value="Genomic_DNA"/>
</dbReference>
<dbReference type="EMBL" id="CP065666">
    <property type="protein sequence ID" value="QPS05354.1"/>
    <property type="molecule type" value="Genomic_DNA"/>
</dbReference>
<dbReference type="Proteomes" id="UP001161099">
    <property type="component" value="Unassembled WGS sequence"/>
</dbReference>
<reference evidence="13 17" key="3">
    <citation type="submission" date="2018-06" db="EMBL/GenBank/DDBJ databases">
        <authorList>
            <consortium name="Pathogen Informatics"/>
            <person name="Doyle S."/>
        </authorList>
    </citation>
    <scope>NUCLEOTIDE SEQUENCE [LARGE SCALE GENOMIC DNA]</scope>
    <source>
        <strain evidence="13 17">NCTC10308</strain>
    </source>
</reference>
<reference evidence="3" key="6">
    <citation type="submission" date="2022-09" db="EMBL/GenBank/DDBJ databases">
        <title>Intensive care unit water sources are persistently colonized with multi-drug resistant bacteria and are the site of extensive horizontal gene transfer of antibiotic resistance genes.</title>
        <authorList>
            <person name="Diorio-Toth L."/>
        </authorList>
    </citation>
    <scope>NUCLEOTIDE SEQUENCE</scope>
    <source>
        <strain evidence="8">GD03649</strain>
        <strain evidence="7">GD03725</strain>
        <strain evidence="4">GD03851</strain>
        <strain evidence="5">GD03885</strain>
        <strain evidence="6">GD03920</strain>
        <strain evidence="3">GD04065</strain>
    </source>
</reference>
<evidence type="ECO:0000313" key="12">
    <source>
        <dbReference type="EMBL" id="SJX22862.1"/>
    </source>
</evidence>
<dbReference type="EMBL" id="QFQJ01000024">
    <property type="protein sequence ID" value="PZQ91399.1"/>
    <property type="molecule type" value="Genomic_DNA"/>
</dbReference>
<feature type="chain" id="PRO_5015049252" description="Lipoprotein" evidence="2">
    <location>
        <begin position="19"/>
        <end position="91"/>
    </location>
</feature>
<evidence type="ECO:0000313" key="5">
    <source>
        <dbReference type="EMBL" id="MDH0826219.1"/>
    </source>
</evidence>
<dbReference type="EMBL" id="UFRV01000006">
    <property type="protein sequence ID" value="SUT93575.1"/>
    <property type="molecule type" value="Genomic_DNA"/>
</dbReference>
<dbReference type="PROSITE" id="PS51257">
    <property type="entry name" value="PROKAR_LIPOPROTEIN"/>
    <property type="match status" value="1"/>
</dbReference>
<feature type="region of interest" description="Disordered" evidence="1">
    <location>
        <begin position="47"/>
        <end position="91"/>
    </location>
</feature>
<accession>A0A0W8GZS9</accession>
<evidence type="ECO:0000313" key="8">
    <source>
        <dbReference type="EMBL" id="MDH2172501.1"/>
    </source>
</evidence>
<reference evidence="10 19" key="5">
    <citation type="submission" date="2020-12" db="EMBL/GenBank/DDBJ databases">
        <title>FDA dAtabase for Regulatory Grade micrObial Sequences (FDA-ARGOS): Supporting development and validation of Infectious Disease Dx tests.</title>
        <authorList>
            <person name="Sproer C."/>
            <person name="Gronow S."/>
            <person name="Severitt S."/>
            <person name="Schroder I."/>
            <person name="Tallon L."/>
            <person name="Sadzewicz L."/>
            <person name="Zhao X."/>
            <person name="Boylan J."/>
            <person name="Ott S."/>
            <person name="Bowen H."/>
            <person name="Vavikolanu K."/>
            <person name="Mehta A."/>
            <person name="Aluvathingal J."/>
            <person name="Nadendla S."/>
            <person name="Lowell S."/>
            <person name="Myers T."/>
            <person name="Yan Y."/>
            <person name="Sichtig H."/>
        </authorList>
    </citation>
    <scope>NUCLEOTIDE SEQUENCE [LARGE SCALE GENOMIC DNA]</scope>
    <source>
        <strain evidence="10 19">FDAARGOS_910</strain>
    </source>
</reference>
<dbReference type="EMBL" id="JAOCBE010000001">
    <property type="protein sequence ID" value="MDH0969277.1"/>
    <property type="molecule type" value="Genomic_DNA"/>
</dbReference>
<dbReference type="EMBL" id="RHXE01000026">
    <property type="protein sequence ID" value="RSE21961.1"/>
    <property type="molecule type" value="Genomic_DNA"/>
</dbReference>